<feature type="transmembrane region" description="Helical" evidence="1">
    <location>
        <begin position="60"/>
        <end position="84"/>
    </location>
</feature>
<evidence type="ECO:0000313" key="2">
    <source>
        <dbReference type="EMBL" id="MBW29655.1"/>
    </source>
</evidence>
<keyword evidence="1" id="KW-1133">Transmembrane helix</keyword>
<name>A0A2M3ZMC3_9DIPT</name>
<evidence type="ECO:0000256" key="1">
    <source>
        <dbReference type="SAM" id="Phobius"/>
    </source>
</evidence>
<proteinExistence type="predicted"/>
<keyword evidence="1" id="KW-0812">Transmembrane</keyword>
<sequence>MQWSRAAAAAVCFAIYLFSVGRRCSLVELRNALCHAAAAAAGLSLSLSLSLSRSLSLSLSLSLSVSLCVSLLCLYHVAAACTFASHA</sequence>
<dbReference type="AlphaFoldDB" id="A0A2M3ZMC3"/>
<reference evidence="2" key="1">
    <citation type="submission" date="2018-01" db="EMBL/GenBank/DDBJ databases">
        <title>An insight into the sialome of Amazonian anophelines.</title>
        <authorList>
            <person name="Ribeiro J.M."/>
            <person name="Scarpassa V."/>
            <person name="Calvo E."/>
        </authorList>
    </citation>
    <scope>NUCLEOTIDE SEQUENCE</scope>
    <source>
        <tissue evidence="2">Salivary glands</tissue>
    </source>
</reference>
<dbReference type="EMBL" id="GGFM01008904">
    <property type="protein sequence ID" value="MBW29655.1"/>
    <property type="molecule type" value="Transcribed_RNA"/>
</dbReference>
<protein>
    <submittedName>
        <fullName evidence="2">Putative secreted peptide</fullName>
    </submittedName>
</protein>
<keyword evidence="1" id="KW-0472">Membrane</keyword>
<accession>A0A2M3ZMC3</accession>
<organism evidence="2">
    <name type="scientific">Anopheles braziliensis</name>
    <dbReference type="NCBI Taxonomy" id="58242"/>
    <lineage>
        <taxon>Eukaryota</taxon>
        <taxon>Metazoa</taxon>
        <taxon>Ecdysozoa</taxon>
        <taxon>Arthropoda</taxon>
        <taxon>Hexapoda</taxon>
        <taxon>Insecta</taxon>
        <taxon>Pterygota</taxon>
        <taxon>Neoptera</taxon>
        <taxon>Endopterygota</taxon>
        <taxon>Diptera</taxon>
        <taxon>Nematocera</taxon>
        <taxon>Culicoidea</taxon>
        <taxon>Culicidae</taxon>
        <taxon>Anophelinae</taxon>
        <taxon>Anopheles</taxon>
    </lineage>
</organism>